<keyword evidence="1" id="KW-0418">Kinase</keyword>
<organism evidence="1 2">
    <name type="scientific">Pantoea phage vB_PagS_AAS23</name>
    <dbReference type="NCBI Taxonomy" id="2499073"/>
    <lineage>
        <taxon>Viruses</taxon>
        <taxon>Duplodnaviria</taxon>
        <taxon>Heunggongvirae</taxon>
        <taxon>Uroviricota</taxon>
        <taxon>Caudoviricetes</taxon>
        <taxon>Drexlerviridae</taxon>
        <taxon>Sauletekiovirus</taxon>
        <taxon>Sauletekiovirus AAS23</taxon>
    </lineage>
</organism>
<evidence type="ECO:0000313" key="1">
    <source>
        <dbReference type="EMBL" id="AZS06353.1"/>
    </source>
</evidence>
<keyword evidence="1" id="KW-0808">Transferase</keyword>
<protein>
    <submittedName>
        <fullName evidence="1">Putative deoxynucleoside monophosphate kinase</fullName>
    </submittedName>
</protein>
<dbReference type="GO" id="GO:0016301">
    <property type="term" value="F:kinase activity"/>
    <property type="evidence" value="ECO:0007669"/>
    <property type="project" value="UniProtKB-KW"/>
</dbReference>
<keyword evidence="2" id="KW-1185">Reference proteome</keyword>
<dbReference type="InterPro" id="IPR027417">
    <property type="entry name" value="P-loop_NTPase"/>
</dbReference>
<dbReference type="EMBL" id="MK095606">
    <property type="protein sequence ID" value="AZS06353.1"/>
    <property type="molecule type" value="Genomic_DNA"/>
</dbReference>
<dbReference type="Gene3D" id="3.40.50.300">
    <property type="entry name" value="P-loop containing nucleotide triphosphate hydrolases"/>
    <property type="match status" value="1"/>
</dbReference>
<sequence>MKTVIILNGPPGCGKDTIQKQLASLQNLECRSMKEPMFNIVKAMLGDETFKIFMLHYEDRKKKESPQEYLGGKSPRQFMIWISEDVIKPLFGKQHFGKLAAKALQKEHRTAIFSDGGFPDEVRCLVDSGFRVKLIRLHREGFTFDGDSRDYIHIPELRSFNYRERDVTLIDGEINLACRHVYEAAFE</sequence>
<proteinExistence type="predicted"/>
<accession>A0A3S9U7X8</accession>
<reference evidence="1 2" key="1">
    <citation type="submission" date="2018-10" db="EMBL/GenBank/DDBJ databases">
        <title>Complete genome sequence of Pantoea phage vB_PagS_AAS23.</title>
        <authorList>
            <person name="Truncaite L."/>
            <person name="Simoliuniene M."/>
            <person name="Kazlauskas D."/>
            <person name="Meskys R."/>
            <person name="Simoliunas E."/>
        </authorList>
    </citation>
    <scope>NUCLEOTIDE SEQUENCE [LARGE SCALE GENOMIC DNA]</scope>
    <source>
        <strain evidence="1">AAS23</strain>
    </source>
</reference>
<evidence type="ECO:0000313" key="2">
    <source>
        <dbReference type="Proteomes" id="UP000288641"/>
    </source>
</evidence>
<dbReference type="Proteomes" id="UP000288641">
    <property type="component" value="Segment"/>
</dbReference>
<dbReference type="SUPFAM" id="SSF52540">
    <property type="entry name" value="P-loop containing nucleoside triphosphate hydrolases"/>
    <property type="match status" value="1"/>
</dbReference>
<name>A0A3S9U7X8_9CAUD</name>
<gene>
    <name evidence="1" type="ORF">AAS23_gp40</name>
</gene>